<dbReference type="NCBIfam" id="TIGR03934">
    <property type="entry name" value="TQXA_dom"/>
    <property type="match status" value="1"/>
</dbReference>
<feature type="compositionally biased region" description="Low complexity" evidence="1">
    <location>
        <begin position="308"/>
        <end position="327"/>
    </location>
</feature>
<dbReference type="Gene3D" id="1.10.150.480">
    <property type="match status" value="1"/>
</dbReference>
<feature type="signal peptide" evidence="3">
    <location>
        <begin position="1"/>
        <end position="32"/>
    </location>
</feature>
<evidence type="ECO:0000256" key="3">
    <source>
        <dbReference type="SAM" id="SignalP"/>
    </source>
</evidence>
<feature type="region of interest" description="Disordered" evidence="1">
    <location>
        <begin position="308"/>
        <end position="329"/>
    </location>
</feature>
<evidence type="ECO:0000313" key="6">
    <source>
        <dbReference type="Proteomes" id="UP001589894"/>
    </source>
</evidence>
<keyword evidence="2" id="KW-1133">Transmembrane helix</keyword>
<organism evidence="5 6">
    <name type="scientific">Plantactinospora siamensis</name>
    <dbReference type="NCBI Taxonomy" id="555372"/>
    <lineage>
        <taxon>Bacteria</taxon>
        <taxon>Bacillati</taxon>
        <taxon>Actinomycetota</taxon>
        <taxon>Actinomycetes</taxon>
        <taxon>Micromonosporales</taxon>
        <taxon>Micromonosporaceae</taxon>
        <taxon>Plantactinospora</taxon>
    </lineage>
</organism>
<feature type="chain" id="PRO_5047066594" evidence="3">
    <location>
        <begin position="33"/>
        <end position="365"/>
    </location>
</feature>
<keyword evidence="2" id="KW-0472">Membrane</keyword>
<sequence length="365" mass="37156">MFGRTGARWGRTALAAIAGAALTFGVAGPAAAEPATEGRPVGLANSSVTLMLNEKPRQTSGFQLQIGDKAVIAYCIDFNTNIAMNEAYKEGTWDASEVQDLGKVQWVLTHGYPNVTEDKLLAAAGARMPGGLNADAQRKLLYFGTQTAVWQFSDGVKLGGFEAGKGLLDEDQYAVVQKIYTYLTENATAVPEPKPSLSIKPGKAADVPVGSKAGPFTVAGPGGEIKLDVQGGQAVDADGKQVTTTANGEKFWLTAEGAGTVSVTATGSGSVSTGRVFLHVGGKAQKLILGGAVGEQVKAQASANFVTGPASPTAAPSASPSGPSGPALPVTGSSTGLMVGAGLLLLVAGGVAVAIVRRRRVRFTV</sequence>
<dbReference type="Proteomes" id="UP001589894">
    <property type="component" value="Unassembled WGS sequence"/>
</dbReference>
<dbReference type="InterPro" id="IPR023849">
    <property type="entry name" value="TQXA_dom"/>
</dbReference>
<evidence type="ECO:0000313" key="5">
    <source>
        <dbReference type="EMBL" id="MFC0562719.1"/>
    </source>
</evidence>
<dbReference type="NCBIfam" id="TIGR01167">
    <property type="entry name" value="LPXTG_anchor"/>
    <property type="match status" value="1"/>
</dbReference>
<dbReference type="InterPro" id="IPR013552">
    <property type="entry name" value="Thioester_dom"/>
</dbReference>
<keyword evidence="2" id="KW-0812">Transmembrane</keyword>
<keyword evidence="6" id="KW-1185">Reference proteome</keyword>
<evidence type="ECO:0000259" key="4">
    <source>
        <dbReference type="Pfam" id="PF08341"/>
    </source>
</evidence>
<dbReference type="RefSeq" id="WP_377334615.1">
    <property type="nucleotide sequence ID" value="NZ_JBHLUE010000001.1"/>
</dbReference>
<dbReference type="EMBL" id="JBHLUE010000001">
    <property type="protein sequence ID" value="MFC0562719.1"/>
    <property type="molecule type" value="Genomic_DNA"/>
</dbReference>
<feature type="transmembrane region" description="Helical" evidence="2">
    <location>
        <begin position="336"/>
        <end position="356"/>
    </location>
</feature>
<comment type="caution">
    <text evidence="5">The sequence shown here is derived from an EMBL/GenBank/DDBJ whole genome shotgun (WGS) entry which is preliminary data.</text>
</comment>
<evidence type="ECO:0000256" key="1">
    <source>
        <dbReference type="SAM" id="MobiDB-lite"/>
    </source>
</evidence>
<accession>A0ABV6NPW3</accession>
<dbReference type="Pfam" id="PF08341">
    <property type="entry name" value="TED"/>
    <property type="match status" value="1"/>
</dbReference>
<evidence type="ECO:0000256" key="2">
    <source>
        <dbReference type="SAM" id="Phobius"/>
    </source>
</evidence>
<proteinExistence type="predicted"/>
<name>A0ABV6NPW3_9ACTN</name>
<protein>
    <submittedName>
        <fullName evidence="5">Thioester domain-containing protein</fullName>
    </submittedName>
</protein>
<gene>
    <name evidence="5" type="ORF">ACFFHU_00810</name>
</gene>
<reference evidence="5 6" key="1">
    <citation type="submission" date="2024-09" db="EMBL/GenBank/DDBJ databases">
        <authorList>
            <person name="Sun Q."/>
            <person name="Mori K."/>
        </authorList>
    </citation>
    <scope>NUCLEOTIDE SEQUENCE [LARGE SCALE GENOMIC DNA]</scope>
    <source>
        <strain evidence="5 6">TBRC 2205</strain>
    </source>
</reference>
<keyword evidence="3" id="KW-0732">Signal</keyword>
<feature type="domain" description="Thioester" evidence="4">
    <location>
        <begin position="72"/>
        <end position="188"/>
    </location>
</feature>